<feature type="binding site" evidence="9">
    <location>
        <position position="183"/>
    </location>
    <ligand>
        <name>S-adenosyl-L-methionine</name>
        <dbReference type="ChEBI" id="CHEBI:59789"/>
    </ligand>
</feature>
<evidence type="ECO:0000256" key="8">
    <source>
        <dbReference type="PIRNR" id="PIRNR017269"/>
    </source>
</evidence>
<comment type="catalytic activity">
    <reaction evidence="7">
        <text>an adenosine in mRNA + S-adenosyl-L-methionine = an N(1)-methyladenosine in mRNA + S-adenosyl-L-homocysteine + H(+)</text>
        <dbReference type="Rhea" id="RHEA:55392"/>
        <dbReference type="Rhea" id="RHEA-COMP:12414"/>
        <dbReference type="Rhea" id="RHEA-COMP:12415"/>
        <dbReference type="ChEBI" id="CHEBI:15378"/>
        <dbReference type="ChEBI" id="CHEBI:57856"/>
        <dbReference type="ChEBI" id="CHEBI:59789"/>
        <dbReference type="ChEBI" id="CHEBI:74411"/>
        <dbReference type="ChEBI" id="CHEBI:74491"/>
    </reaction>
</comment>
<keyword evidence="3 8" id="KW-0808">Transferase</keyword>
<dbReference type="PANTHER" id="PTHR12133:SF2">
    <property type="entry name" value="TRNA (ADENINE(58)-N(1))-METHYLTRANSFERASE CATALYTIC SUBUNIT TRMT61A"/>
    <property type="match status" value="1"/>
</dbReference>
<evidence type="ECO:0000256" key="9">
    <source>
        <dbReference type="PIRSR" id="PIRSR017269-1"/>
    </source>
</evidence>
<organism evidence="11 12">
    <name type="scientific">Trichuris trichiura</name>
    <name type="common">Whipworm</name>
    <name type="synonym">Trichocephalus trichiurus</name>
    <dbReference type="NCBI Taxonomy" id="36087"/>
    <lineage>
        <taxon>Eukaryota</taxon>
        <taxon>Metazoa</taxon>
        <taxon>Ecdysozoa</taxon>
        <taxon>Nematoda</taxon>
        <taxon>Enoplea</taxon>
        <taxon>Dorylaimia</taxon>
        <taxon>Trichinellida</taxon>
        <taxon>Trichuridae</taxon>
        <taxon>Trichuris</taxon>
    </lineage>
</organism>
<dbReference type="OrthoDB" id="1925287at2759"/>
<proteinExistence type="inferred from homology"/>
<feature type="binding site" evidence="9">
    <location>
        <begin position="116"/>
        <end position="119"/>
    </location>
    <ligand>
        <name>S-adenosyl-L-methionine</name>
        <dbReference type="ChEBI" id="CHEBI:59789"/>
    </ligand>
</feature>
<dbReference type="PIRSF" id="PIRSF017269">
    <property type="entry name" value="GCD14"/>
    <property type="match status" value="1"/>
</dbReference>
<evidence type="ECO:0000256" key="6">
    <source>
        <dbReference type="ARBA" id="ARBA00023242"/>
    </source>
</evidence>
<dbReference type="Proteomes" id="UP000030665">
    <property type="component" value="Unassembled WGS sequence"/>
</dbReference>
<dbReference type="GO" id="GO:0030488">
    <property type="term" value="P:tRNA methylation"/>
    <property type="evidence" value="ECO:0007669"/>
    <property type="project" value="InterPro"/>
</dbReference>
<evidence type="ECO:0000256" key="2">
    <source>
        <dbReference type="ARBA" id="ARBA00022603"/>
    </source>
</evidence>
<comment type="catalytic activity">
    <reaction evidence="8">
        <text>adenosine(58) in tRNA + S-adenosyl-L-methionine = N(1)-methyladenosine(58) in tRNA + S-adenosyl-L-homocysteine + H(+)</text>
        <dbReference type="Rhea" id="RHEA:43152"/>
        <dbReference type="Rhea" id="RHEA-COMP:10365"/>
        <dbReference type="Rhea" id="RHEA-COMP:10366"/>
        <dbReference type="ChEBI" id="CHEBI:15378"/>
        <dbReference type="ChEBI" id="CHEBI:57856"/>
        <dbReference type="ChEBI" id="CHEBI:59789"/>
        <dbReference type="ChEBI" id="CHEBI:74411"/>
        <dbReference type="ChEBI" id="CHEBI:74491"/>
        <dbReference type="EC" id="2.1.1.220"/>
    </reaction>
</comment>
<evidence type="ECO:0000256" key="4">
    <source>
        <dbReference type="ARBA" id="ARBA00022691"/>
    </source>
</evidence>
<evidence type="ECO:0000313" key="11">
    <source>
        <dbReference type="EMBL" id="CDW58746.1"/>
    </source>
</evidence>
<keyword evidence="5 8" id="KW-0819">tRNA processing</keyword>
<evidence type="ECO:0000256" key="3">
    <source>
        <dbReference type="ARBA" id="ARBA00022679"/>
    </source>
</evidence>
<keyword evidence="4 8" id="KW-0949">S-adenosyl-L-methionine</keyword>
<gene>
    <name evidence="11" type="ORF">TTRE_0000707101</name>
</gene>
<evidence type="ECO:0000256" key="1">
    <source>
        <dbReference type="ARBA" id="ARBA00004123"/>
    </source>
</evidence>
<reference evidence="11" key="1">
    <citation type="submission" date="2014-01" db="EMBL/GenBank/DDBJ databases">
        <authorList>
            <person name="Aslett M."/>
        </authorList>
    </citation>
    <scope>NUCLEOTIDE SEQUENCE</scope>
</reference>
<reference evidence="11" key="2">
    <citation type="submission" date="2014-03" db="EMBL/GenBank/DDBJ databases">
        <title>The whipworm genome and dual-species transcriptomics of an intimate host-pathogen interaction.</title>
        <authorList>
            <person name="Foth B.J."/>
            <person name="Tsai I.J."/>
            <person name="Reid A.J."/>
            <person name="Bancroft A.J."/>
            <person name="Nichol S."/>
            <person name="Tracey A."/>
            <person name="Holroyd N."/>
            <person name="Cotton J.A."/>
            <person name="Stanley E.J."/>
            <person name="Zarowiecki M."/>
            <person name="Liu J.Z."/>
            <person name="Huckvale T."/>
            <person name="Cooper P.J."/>
            <person name="Grencis R.K."/>
            <person name="Berriman M."/>
        </authorList>
    </citation>
    <scope>NUCLEOTIDE SEQUENCE [LARGE SCALE GENOMIC DNA]</scope>
</reference>
<dbReference type="InterPro" id="IPR049470">
    <property type="entry name" value="TRM61_C"/>
</dbReference>
<dbReference type="PANTHER" id="PTHR12133">
    <property type="entry name" value="TRNA (ADENINE(58)-N(1))-METHYLTRANSFERASE"/>
    <property type="match status" value="1"/>
</dbReference>
<dbReference type="Gene3D" id="3.40.50.150">
    <property type="entry name" value="Vaccinia Virus protein VP39"/>
    <property type="match status" value="1"/>
</dbReference>
<evidence type="ECO:0000256" key="5">
    <source>
        <dbReference type="ARBA" id="ARBA00022694"/>
    </source>
</evidence>
<dbReference type="GO" id="GO:0005634">
    <property type="term" value="C:nucleus"/>
    <property type="evidence" value="ECO:0007669"/>
    <property type="project" value="UniProtKB-SubCell"/>
</dbReference>
<dbReference type="Pfam" id="PF08704">
    <property type="entry name" value="GCD14"/>
    <property type="match status" value="1"/>
</dbReference>
<comment type="function">
    <text evidence="8">Catalytic subunit of tRNA (adenine-N(1)-)-methyltransferase, which catalyzes the formation of N(1)-methyladenine at position 58 (m1A58) in initiator methionyl-tRNA.</text>
</comment>
<dbReference type="EMBL" id="HG806405">
    <property type="protein sequence ID" value="CDW58746.1"/>
    <property type="molecule type" value="Genomic_DNA"/>
</dbReference>
<accession>A0A077ZEH9</accession>
<keyword evidence="2 8" id="KW-0489">Methyltransferase</keyword>
<dbReference type="AlphaFoldDB" id="A0A077ZEH9"/>
<feature type="binding site" evidence="9">
    <location>
        <position position="165"/>
    </location>
    <ligand>
        <name>S-adenosyl-L-methionine</name>
        <dbReference type="ChEBI" id="CHEBI:59789"/>
    </ligand>
</feature>
<dbReference type="STRING" id="36087.A0A077ZEH9"/>
<dbReference type="GO" id="GO:0031515">
    <property type="term" value="C:tRNA (m1A) methyltransferase complex"/>
    <property type="evidence" value="ECO:0007669"/>
    <property type="project" value="UniProtKB-UniRule"/>
</dbReference>
<feature type="domain" description="tRNA (adenine(58)-N(1))-methyltransferase catalytic subunit TRM61 C-terminal" evidence="10">
    <location>
        <begin position="66"/>
        <end position="305"/>
    </location>
</feature>
<evidence type="ECO:0000259" key="10">
    <source>
        <dbReference type="Pfam" id="PF08704"/>
    </source>
</evidence>
<feature type="binding site" evidence="9">
    <location>
        <position position="137"/>
    </location>
    <ligand>
        <name>S-adenosyl-L-methionine</name>
        <dbReference type="ChEBI" id="CHEBI:59789"/>
    </ligand>
</feature>
<dbReference type="Gene3D" id="3.10.330.20">
    <property type="match status" value="1"/>
</dbReference>
<sequence length="307" mass="34947">MLDEAEQQNVDGLIQEGETVIVYVGYQQSFAITVQRNATFQHRYGMLRHNDLINKPYGTKFNCTKGYVYVLRFNPEMWTKTLPHHTQILYTKDISMIVFQLDLRIGSIVAEAGVGSGSLSHSILRAVAPKGMLYAYDVDTCRLDSVRMDFDRHGFSNMTKVQHSDVCVDGFGLEHCVDALFLDLPTPWLAISSAKKAMKNGLPCRFGSFSPCIEQVQQTCSALHKYGFVDIVTMDLCHRLLRVEETVLDKPVSKESSELDERSESELIVTTDKQGMKVQKRKWTYLVPKQRQQPMHTGYLTFATKMK</sequence>
<evidence type="ECO:0000256" key="7">
    <source>
        <dbReference type="ARBA" id="ARBA00048481"/>
    </source>
</evidence>
<evidence type="ECO:0000313" key="12">
    <source>
        <dbReference type="Proteomes" id="UP000030665"/>
    </source>
</evidence>
<protein>
    <recommendedName>
        <fullName evidence="8">tRNA (adenine(58)-N(1))-methyltransferase catalytic subunit TRMT61A</fullName>
        <ecNumber evidence="8">2.1.1.220</ecNumber>
    </recommendedName>
</protein>
<dbReference type="InterPro" id="IPR029063">
    <property type="entry name" value="SAM-dependent_MTases_sf"/>
</dbReference>
<keyword evidence="12" id="KW-1185">Reference proteome</keyword>
<dbReference type="PROSITE" id="PS51620">
    <property type="entry name" value="SAM_TRM61"/>
    <property type="match status" value="1"/>
</dbReference>
<name>A0A077ZEH9_TRITR</name>
<dbReference type="EC" id="2.1.1.220" evidence="8"/>
<dbReference type="GO" id="GO:0160107">
    <property type="term" value="F:tRNA (adenine(58)-N1)-methyltransferase activity"/>
    <property type="evidence" value="ECO:0007669"/>
    <property type="project" value="UniProtKB-EC"/>
</dbReference>
<comment type="subcellular location">
    <subcellularLocation>
        <location evidence="1 8">Nucleus</location>
    </subcellularLocation>
</comment>
<dbReference type="InterPro" id="IPR014816">
    <property type="entry name" value="tRNA_MeTrfase_Gcd14"/>
</dbReference>
<dbReference type="SUPFAM" id="SSF53335">
    <property type="entry name" value="S-adenosyl-L-methionine-dependent methyltransferases"/>
    <property type="match status" value="1"/>
</dbReference>
<keyword evidence="6 8" id="KW-0539">Nucleus</keyword>
<comment type="similarity">
    <text evidence="8">Belongs to the class I-like SAM-binding methyltransferase superfamily. TRM61 family.</text>
</comment>